<evidence type="ECO:0000256" key="2">
    <source>
        <dbReference type="ARBA" id="ARBA00022741"/>
    </source>
</evidence>
<dbReference type="Gene3D" id="3.40.50.300">
    <property type="entry name" value="P-loop containing nucleotide triphosphate hydrolases"/>
    <property type="match status" value="1"/>
</dbReference>
<dbReference type="FunFam" id="3.40.50.300:FF:000421">
    <property type="entry name" value="Branched-chain amino acid ABC transporter ATP-binding protein"/>
    <property type="match status" value="1"/>
</dbReference>
<dbReference type="InterPro" id="IPR051120">
    <property type="entry name" value="ABC_AA/LPS_Transport"/>
</dbReference>
<evidence type="ECO:0000256" key="1">
    <source>
        <dbReference type="ARBA" id="ARBA00022448"/>
    </source>
</evidence>
<gene>
    <name evidence="5" type="ORF">G4V39_09865</name>
</gene>
<dbReference type="GO" id="GO:0005886">
    <property type="term" value="C:plasma membrane"/>
    <property type="evidence" value="ECO:0007669"/>
    <property type="project" value="TreeGrafter"/>
</dbReference>
<dbReference type="AlphaFoldDB" id="A0A6G7PYN5"/>
<dbReference type="GO" id="GO:0005524">
    <property type="term" value="F:ATP binding"/>
    <property type="evidence" value="ECO:0007669"/>
    <property type="project" value="UniProtKB-KW"/>
</dbReference>
<dbReference type="PANTHER" id="PTHR45772">
    <property type="entry name" value="CONSERVED COMPONENT OF ABC TRANSPORTER FOR NATURAL AMINO ACIDS-RELATED"/>
    <property type="match status" value="1"/>
</dbReference>
<evidence type="ECO:0000256" key="3">
    <source>
        <dbReference type="ARBA" id="ARBA00022840"/>
    </source>
</evidence>
<dbReference type="Proteomes" id="UP000502179">
    <property type="component" value="Chromosome"/>
</dbReference>
<feature type="domain" description="ABC transporter" evidence="4">
    <location>
        <begin position="6"/>
        <end position="251"/>
    </location>
</feature>
<protein>
    <submittedName>
        <fullName evidence="5">ABC transporter ATP-binding protein</fullName>
    </submittedName>
</protein>
<keyword evidence="3 5" id="KW-0067">ATP-binding</keyword>
<evidence type="ECO:0000259" key="4">
    <source>
        <dbReference type="PROSITE" id="PS50893"/>
    </source>
</evidence>
<accession>A0A6G7PYN5</accession>
<keyword evidence="6" id="KW-1185">Reference proteome</keyword>
<sequence length="252" mass="27400">MGVPVLEFRQVSKGFGGLMALYDLNFSLMEAEILGLIGPNGAGKTTAINLASGLIKPQSGQIFLAGEDITGLPPWRIASLGLARSFQHLEILEDFSVLENVMVGLHRRGQAGFLAALFRLPGAVREEKKLREEALAVLEALGLKSLAFKIAGTLPYGLQRQVVLARAWASRPRVILLDEPAAGLNAAEKKQLIRNIRHIQSAGCAVLLVEHDMALVMEVCERLLVLNHGRLIAQGPPREIQRHPEVVKAYLG</sequence>
<dbReference type="Pfam" id="PF00005">
    <property type="entry name" value="ABC_tran"/>
    <property type="match status" value="1"/>
</dbReference>
<evidence type="ECO:0000313" key="5">
    <source>
        <dbReference type="EMBL" id="QIJ72558.1"/>
    </source>
</evidence>
<dbReference type="InterPro" id="IPR003593">
    <property type="entry name" value="AAA+_ATPase"/>
</dbReference>
<dbReference type="PROSITE" id="PS50893">
    <property type="entry name" value="ABC_TRANSPORTER_2"/>
    <property type="match status" value="1"/>
</dbReference>
<organism evidence="5 6">
    <name type="scientific">Thermosulfuriphilus ammonigenes</name>
    <dbReference type="NCBI Taxonomy" id="1936021"/>
    <lineage>
        <taxon>Bacteria</taxon>
        <taxon>Pseudomonadati</taxon>
        <taxon>Thermodesulfobacteriota</taxon>
        <taxon>Thermodesulfobacteria</taxon>
        <taxon>Thermodesulfobacteriales</taxon>
        <taxon>Thermodesulfobacteriaceae</taxon>
        <taxon>Thermosulfuriphilus</taxon>
    </lineage>
</organism>
<name>A0A6G7PYN5_9BACT</name>
<dbReference type="InterPro" id="IPR003439">
    <property type="entry name" value="ABC_transporter-like_ATP-bd"/>
</dbReference>
<dbReference type="SUPFAM" id="SSF52540">
    <property type="entry name" value="P-loop containing nucleoside triphosphate hydrolases"/>
    <property type="match status" value="1"/>
</dbReference>
<dbReference type="RefSeq" id="WP_166032775.1">
    <property type="nucleotide sequence ID" value="NZ_CP048877.1"/>
</dbReference>
<keyword evidence="2" id="KW-0547">Nucleotide-binding</keyword>
<reference evidence="5 6" key="1">
    <citation type="submission" date="2020-02" db="EMBL/GenBank/DDBJ databases">
        <title>Genome analysis of Thermosulfuriphilus ammonigenes ST65T, an anaerobic thermophilic chemolithoautotrophic bacterium isolated from a deep-sea hydrothermal vent.</title>
        <authorList>
            <person name="Slobodkina G."/>
            <person name="Allioux M."/>
            <person name="Merkel A."/>
            <person name="Alain K."/>
            <person name="Jebbar M."/>
            <person name="Slobodkin A."/>
        </authorList>
    </citation>
    <scope>NUCLEOTIDE SEQUENCE [LARGE SCALE GENOMIC DNA]</scope>
    <source>
        <strain evidence="5 6">ST65</strain>
    </source>
</reference>
<dbReference type="GO" id="GO:0016887">
    <property type="term" value="F:ATP hydrolysis activity"/>
    <property type="evidence" value="ECO:0007669"/>
    <property type="project" value="InterPro"/>
</dbReference>
<dbReference type="EMBL" id="CP048877">
    <property type="protein sequence ID" value="QIJ72558.1"/>
    <property type="molecule type" value="Genomic_DNA"/>
</dbReference>
<dbReference type="InterPro" id="IPR032823">
    <property type="entry name" value="BCA_ABC_TP_C"/>
</dbReference>
<dbReference type="InterPro" id="IPR027417">
    <property type="entry name" value="P-loop_NTPase"/>
</dbReference>
<dbReference type="CDD" id="cd03219">
    <property type="entry name" value="ABC_Mj1267_LivG_branched"/>
    <property type="match status" value="1"/>
</dbReference>
<dbReference type="SMART" id="SM00382">
    <property type="entry name" value="AAA"/>
    <property type="match status" value="1"/>
</dbReference>
<proteinExistence type="predicted"/>
<evidence type="ECO:0000313" key="6">
    <source>
        <dbReference type="Proteomes" id="UP000502179"/>
    </source>
</evidence>
<dbReference type="PANTHER" id="PTHR45772:SF9">
    <property type="entry name" value="CONSERVED COMPONENT OF ABC TRANSPORTER FOR NATURAL AMINO ACIDS"/>
    <property type="match status" value="1"/>
</dbReference>
<keyword evidence="1" id="KW-0813">Transport</keyword>
<dbReference type="KEGG" id="tav:G4V39_09865"/>
<dbReference type="Pfam" id="PF12399">
    <property type="entry name" value="BCA_ABC_TP_C"/>
    <property type="match status" value="1"/>
</dbReference>